<feature type="region of interest" description="Disordered" evidence="2">
    <location>
        <begin position="2103"/>
        <end position="2299"/>
    </location>
</feature>
<feature type="compositionally biased region" description="Polar residues" evidence="2">
    <location>
        <begin position="11"/>
        <end position="34"/>
    </location>
</feature>
<feature type="compositionally biased region" description="Basic and acidic residues" evidence="2">
    <location>
        <begin position="2053"/>
        <end position="2069"/>
    </location>
</feature>
<feature type="compositionally biased region" description="Basic and acidic residues" evidence="2">
    <location>
        <begin position="976"/>
        <end position="985"/>
    </location>
</feature>
<evidence type="ECO:0000313" key="5">
    <source>
        <dbReference type="Proteomes" id="UP001583280"/>
    </source>
</evidence>
<feature type="compositionally biased region" description="Low complexity" evidence="2">
    <location>
        <begin position="955"/>
        <end position="974"/>
    </location>
</feature>
<feature type="compositionally biased region" description="Low complexity" evidence="2">
    <location>
        <begin position="1412"/>
        <end position="1428"/>
    </location>
</feature>
<dbReference type="SMART" id="SM00233">
    <property type="entry name" value="PH"/>
    <property type="match status" value="1"/>
</dbReference>
<feature type="compositionally biased region" description="Low complexity" evidence="2">
    <location>
        <begin position="1541"/>
        <end position="1558"/>
    </location>
</feature>
<feature type="compositionally biased region" description="Polar residues" evidence="2">
    <location>
        <begin position="2227"/>
        <end position="2257"/>
    </location>
</feature>
<feature type="compositionally biased region" description="Polar residues" evidence="2">
    <location>
        <begin position="1193"/>
        <end position="1202"/>
    </location>
</feature>
<feature type="region of interest" description="Disordered" evidence="2">
    <location>
        <begin position="898"/>
        <end position="1714"/>
    </location>
</feature>
<feature type="compositionally biased region" description="Basic and acidic residues" evidence="2">
    <location>
        <begin position="1740"/>
        <end position="1751"/>
    </location>
</feature>
<feature type="compositionally biased region" description="Polar residues" evidence="2">
    <location>
        <begin position="756"/>
        <end position="776"/>
    </location>
</feature>
<dbReference type="InterPro" id="IPR011993">
    <property type="entry name" value="PH-like_dom_sf"/>
</dbReference>
<dbReference type="EMBL" id="JAWDJO010000200">
    <property type="protein sequence ID" value="KAL1889925.1"/>
    <property type="molecule type" value="Genomic_DNA"/>
</dbReference>
<comment type="caution">
    <text evidence="4">The sequence shown here is derived from an EMBL/GenBank/DDBJ whole genome shotgun (WGS) entry which is preliminary data.</text>
</comment>
<feature type="compositionally biased region" description="Polar residues" evidence="2">
    <location>
        <begin position="785"/>
        <end position="795"/>
    </location>
</feature>
<feature type="compositionally biased region" description="Basic and acidic residues" evidence="2">
    <location>
        <begin position="1086"/>
        <end position="1108"/>
    </location>
</feature>
<feature type="region of interest" description="Disordered" evidence="2">
    <location>
        <begin position="1740"/>
        <end position="1836"/>
    </location>
</feature>
<feature type="region of interest" description="Disordered" evidence="2">
    <location>
        <begin position="542"/>
        <end position="570"/>
    </location>
</feature>
<feature type="region of interest" description="Disordered" evidence="2">
    <location>
        <begin position="734"/>
        <end position="868"/>
    </location>
</feature>
<feature type="compositionally biased region" description="Polar residues" evidence="2">
    <location>
        <begin position="117"/>
        <end position="137"/>
    </location>
</feature>
<feature type="compositionally biased region" description="Low complexity" evidence="2">
    <location>
        <begin position="2135"/>
        <end position="2148"/>
    </location>
</feature>
<feature type="compositionally biased region" description="Polar residues" evidence="2">
    <location>
        <begin position="1798"/>
        <end position="1814"/>
    </location>
</feature>
<feature type="region of interest" description="Disordered" evidence="2">
    <location>
        <begin position="1864"/>
        <end position="1884"/>
    </location>
</feature>
<feature type="compositionally biased region" description="Polar residues" evidence="2">
    <location>
        <begin position="2019"/>
        <end position="2030"/>
    </location>
</feature>
<feature type="compositionally biased region" description="Polar residues" evidence="2">
    <location>
        <begin position="1399"/>
        <end position="1408"/>
    </location>
</feature>
<feature type="compositionally biased region" description="Basic and acidic residues" evidence="2">
    <location>
        <begin position="1948"/>
        <end position="1957"/>
    </location>
</feature>
<dbReference type="PANTHER" id="PTHR31941">
    <property type="entry name" value="CYTOSKELETAL SIGNALING PROTEIN SLM1"/>
    <property type="match status" value="1"/>
</dbReference>
<feature type="compositionally biased region" description="Basic residues" evidence="2">
    <location>
        <begin position="2276"/>
        <end position="2285"/>
    </location>
</feature>
<reference evidence="4 5" key="1">
    <citation type="journal article" date="2024" name="IMA Fungus">
        <title>IMA Genome - F19 : A genome assembly and annotation guide to empower mycologists, including annotated draft genome sequences of Ceratocystis pirilliformis, Diaporthe australafricana, Fusarium ophioides, Paecilomyces lecythidis, and Sporothrix stenoceras.</title>
        <authorList>
            <person name="Aylward J."/>
            <person name="Wilson A.M."/>
            <person name="Visagie C.M."/>
            <person name="Spraker J."/>
            <person name="Barnes I."/>
            <person name="Buitendag C."/>
            <person name="Ceriani C."/>
            <person name="Del Mar Angel L."/>
            <person name="du Plessis D."/>
            <person name="Fuchs T."/>
            <person name="Gasser K."/>
            <person name="Kramer D."/>
            <person name="Li W."/>
            <person name="Munsamy K."/>
            <person name="Piso A."/>
            <person name="Price J.L."/>
            <person name="Sonnekus B."/>
            <person name="Thomas C."/>
            <person name="van der Nest A."/>
            <person name="van Dijk A."/>
            <person name="van Heerden A."/>
            <person name="van Vuuren N."/>
            <person name="Yilmaz N."/>
            <person name="Duong T.A."/>
            <person name="van der Merwe N.A."/>
            <person name="Wingfield M.J."/>
            <person name="Wingfield B.D."/>
        </authorList>
    </citation>
    <scope>NUCLEOTIDE SEQUENCE [LARGE SCALE GENOMIC DNA]</scope>
    <source>
        <strain evidence="4 5">CMW 12675</strain>
    </source>
</reference>
<feature type="compositionally biased region" description="Polar residues" evidence="2">
    <location>
        <begin position="1465"/>
        <end position="1476"/>
    </location>
</feature>
<evidence type="ECO:0000313" key="4">
    <source>
        <dbReference type="EMBL" id="KAL1889925.1"/>
    </source>
</evidence>
<feature type="region of interest" description="Disordered" evidence="2">
    <location>
        <begin position="56"/>
        <end position="137"/>
    </location>
</feature>
<feature type="compositionally biased region" description="Low complexity" evidence="2">
    <location>
        <begin position="909"/>
        <end position="929"/>
    </location>
</feature>
<feature type="compositionally biased region" description="Basic and acidic residues" evidence="2">
    <location>
        <begin position="1116"/>
        <end position="1126"/>
    </location>
</feature>
<feature type="compositionally biased region" description="Low complexity" evidence="2">
    <location>
        <begin position="1174"/>
        <end position="1188"/>
    </location>
</feature>
<feature type="compositionally biased region" description="Polar residues" evidence="2">
    <location>
        <begin position="1016"/>
        <end position="1046"/>
    </location>
</feature>
<dbReference type="InterPro" id="IPR043453">
    <property type="entry name" value="Slm1_PH"/>
</dbReference>
<organism evidence="4 5">
    <name type="scientific">Ceratocystis pirilliformis</name>
    <dbReference type="NCBI Taxonomy" id="259994"/>
    <lineage>
        <taxon>Eukaryota</taxon>
        <taxon>Fungi</taxon>
        <taxon>Dikarya</taxon>
        <taxon>Ascomycota</taxon>
        <taxon>Pezizomycotina</taxon>
        <taxon>Sordariomycetes</taxon>
        <taxon>Hypocreomycetidae</taxon>
        <taxon>Microascales</taxon>
        <taxon>Ceratocystidaceae</taxon>
        <taxon>Ceratocystis</taxon>
    </lineage>
</organism>
<feature type="compositionally biased region" description="Polar residues" evidence="2">
    <location>
        <begin position="1574"/>
        <end position="1594"/>
    </location>
</feature>
<feature type="compositionally biased region" description="Polar residues" evidence="2">
    <location>
        <begin position="1976"/>
        <end position="1989"/>
    </location>
</feature>
<feature type="compositionally biased region" description="Polar residues" evidence="2">
    <location>
        <begin position="2072"/>
        <end position="2084"/>
    </location>
</feature>
<dbReference type="Pfam" id="PF20400">
    <property type="entry name" value="BAR_4"/>
    <property type="match status" value="1"/>
</dbReference>
<accession>A0ABR3YPK2</accession>
<dbReference type="InterPro" id="IPR001849">
    <property type="entry name" value="PH_domain"/>
</dbReference>
<protein>
    <submittedName>
        <fullName evidence="4">Phosphatidylinositol 4,5-bisphosphate-binding protein</fullName>
    </submittedName>
</protein>
<dbReference type="CDD" id="cd13311">
    <property type="entry name" value="PH_Slm1"/>
    <property type="match status" value="1"/>
</dbReference>
<feature type="compositionally biased region" description="Polar residues" evidence="2">
    <location>
        <begin position="2180"/>
        <end position="2220"/>
    </location>
</feature>
<name>A0ABR3YPK2_9PEZI</name>
<keyword evidence="5" id="KW-1185">Reference proteome</keyword>
<feature type="region of interest" description="Disordered" evidence="2">
    <location>
        <begin position="1"/>
        <end position="39"/>
    </location>
</feature>
<feature type="compositionally biased region" description="Polar residues" evidence="2">
    <location>
        <begin position="655"/>
        <end position="665"/>
    </location>
</feature>
<feature type="compositionally biased region" description="Polar residues" evidence="2">
    <location>
        <begin position="94"/>
        <end position="107"/>
    </location>
</feature>
<dbReference type="Gene3D" id="2.30.29.30">
    <property type="entry name" value="Pleckstrin-homology domain (PH domain)/Phosphotyrosine-binding domain (PTB)"/>
    <property type="match status" value="1"/>
</dbReference>
<sequence>MATRAPAVKDTLNTAQNVASTSERALGSATNDSAPRSYLEHSSAVTDAYHDIEGNKSASGSKFSEGWGMKSGDGGGSKHSRGVSTSSDDHMVLSSRTGNNSHLSSGTMRDPDVPGAHSTTTHASQDFRSGSRGYNQEHLSSPFHCPIPTDTNPSEILASRFEEYRQILKDLIAYFKETGNNYESRAKAHQRLQQAVASFTMPQEFLQTKGLLDGLNVLQNHSHLAVNEAVKSQAIEEDVIAALTSLRSELSSKIKEIRNLASDFKSNIEQEIDNTKKSVRSLNDTISQNVSGAEPSATGKSDPYLLRHSVDRQVEKQLKEENYIQQAHINLETSGRELESIVVYEIQKSFNAIAGMLKRESTLAYNTSEDLRSGVINMPRDAEWDHWLKSRDDMLLTNAPRRTVQQIIYPGMDHPSCHMVRSGPLERKGKYLKSFTAGWYVLSPTHLHEFKSADSPTPVMSLYLPDQTLGSHSASGGSNNKFILKGRQTGTLHRGHTWIFRAESYQDMLGWYKEIKGLLEPSAQTGGSSGGAALGSAALEDSEAPLPTKGNHKRATSSYSSTDSGALDEEDETPWAGINWQNSPELAATSVTTQKGASSRPGQSGTFQPTRSQNINDSSTVEPHGTPAYGMAKSSDPATAAAAAAYSGTPDTYGAQKSQPHTTSHPLPVVHNHPINPASASPQYQTQPHQQKQHQVYNPNLASTSSTTEASHTGWGPAAAALAAGTSGAGAGAYAMHRRNSSDKGPEEPSSAVHDQGQSISTTGNQSLTPEQQQSLAARGFNVNGGATASDSTPVFSKPQAYERQDHPRTYPNQARQTPETSTSTAGLHGFEKLDTDSPQTIALGIDDTSASKNKNISRPQSSWSTEEIRSAIPANIARTSASAGAGAGAGAALAAGISQKDKQSKDIATTPSKTAAGASSSTTTGTSARPDVIQESETWNPLSLGNQPESTNISSPRSASKASVPAVSSAASSENPKDITESHKYPGSYPDEEIIQDTSTHSLGAGVGTGTTAGPITSPSAPTALPSRTSASNISPVQSQNQDYLNNPRSEESESSNPSSTSIISTMMGAVGLGGAAATMSGSNKNRETDQKQSGRAGRDLDLRDKTAGTQSIPTDDRTPHRPDISKAALGSSDALPQDQKFSGTLQDRTKAKGNDKGTSQSGALGDVEKDTPTSMPTSTSSSAPKPGDATTMPTLISGTGVSPADIGGSNPMGSGGASDGPNLSTADGKQLDVNPDEPHVLGDSDRPKAWSMVGAAEKELRELGQLPDDHTISSGPAPAPTGSNDRRSSFSLKPTPRTNDSIHYQMSSVPGQLIPTSENHRRRLSQVSNPDPNLRRGSLNTVDSSKSTSVFGRQNTGAMNPHEEPQSESSGGGMLSGIGATFAGAAAAAATAVGLTKDSTSPSGQRDSNVDAASSSNDNATTTTSSRDPRTSDYASVGSSTAPPSHTTGRPSTRGALPIVGAASSNSPEYTSQALARKSSDSSISSSDYDSSDLRAGGRRNMSKMAATTTPGGATTGNRLQGTADPEKSLGPNVGDMLAGAAAGAGVSASAGTGASKLPRREKKNLEEQKRQSSTMDASAMKSSQEESPSILTPTATTATTRDPSVGSGTYYITKSTPTRLDSSSATKQPDSSSPLSRTTKNNYPSETIYASRGRDETVQPSTRAPENAYGATLGAVPPSIRDIAGTGNSPGTYGDARTAQEQNTQSTTGSGTGLGATVAAALGAGAAALGLTTSHDDAATSAEQKDNEYSSSISSSSSNYEESHMPSHDGWAPASAYKNSVTSAGVGSASRGNAAPTSPSKPANTSYSADGTKTYFEPSKQTHPRTSSSAIAAGSSVGATTIAATGRHDDDLFGTYHIGSSSLKHSTEPALRTNQPRTNYQSEETDNTYRMAGGSVPHESEQFDVPPSVTSKHVHLQYPDTHDHTPVVPAKMANKDLSSYHMKSRQLDHPRDDVSGSAPLYQGAESAPRATSKVASGTAPTATTRSHMGAATGISAGAAAGATAGAATLAAHNHGKSPTNTASLDNSELSEEWSGPWNRDSISNANRPMTLKEEIQETVREREARRLGQSGSSMNPTQGTESAAIGSAPTFFASETTDSTAATFGSNSSQSTPSGSRAAPSGLGAAGAMANTTSASPSGPTATTGVRSTFIPTVTGPGAASLGGNQPRDAYTVAGAQGTSRSENTDSSQMNFSSKDYGMSNVTPAASTGPGPSQASNAAAIGDGSSTTGPSMDNPSSTEPTAMSQANRGDSSSPPKDKHLATRIKEGSSRLFGRSKSKRVKGRAGSTDMPAPYPGQ</sequence>
<feature type="domain" description="PH" evidence="3">
    <location>
        <begin position="418"/>
        <end position="520"/>
    </location>
</feature>
<feature type="compositionally biased region" description="Basic and acidic residues" evidence="2">
    <location>
        <begin position="1258"/>
        <end position="1273"/>
    </location>
</feature>
<feature type="compositionally biased region" description="Polar residues" evidence="2">
    <location>
        <begin position="1439"/>
        <end position="1453"/>
    </location>
</feature>
<feature type="compositionally biased region" description="Low complexity" evidence="2">
    <location>
        <begin position="1056"/>
        <end position="1071"/>
    </location>
</feature>
<feature type="compositionally biased region" description="Basic and acidic residues" evidence="2">
    <location>
        <begin position="2258"/>
        <end position="2271"/>
    </location>
</feature>
<feature type="compositionally biased region" description="Polar residues" evidence="2">
    <location>
        <begin position="849"/>
        <end position="866"/>
    </location>
</feature>
<feature type="compositionally biased region" description="Polar residues" evidence="2">
    <location>
        <begin position="1291"/>
        <end position="1319"/>
    </location>
</feature>
<feature type="compositionally biased region" description="Basic and acidic residues" evidence="2">
    <location>
        <begin position="1238"/>
        <end position="1250"/>
    </location>
</feature>
<feature type="compositionally biased region" description="Polar residues" evidence="2">
    <location>
        <begin position="1340"/>
        <end position="1360"/>
    </location>
</feature>
<feature type="compositionally biased region" description="Polar residues" evidence="2">
    <location>
        <begin position="936"/>
        <end position="954"/>
    </location>
</feature>
<feature type="region of interest" description="Disordered" evidence="2">
    <location>
        <begin position="650"/>
        <end position="695"/>
    </location>
</feature>
<dbReference type="InterPro" id="IPR046868">
    <property type="entry name" value="BAR_4"/>
</dbReference>
<feature type="region of interest" description="Disordered" evidence="2">
    <location>
        <begin position="589"/>
        <end position="635"/>
    </location>
</feature>
<feature type="compositionally biased region" description="Polar residues" evidence="2">
    <location>
        <begin position="811"/>
        <end position="826"/>
    </location>
</feature>
<dbReference type="SUPFAM" id="SSF50729">
    <property type="entry name" value="PH domain-like"/>
    <property type="match status" value="1"/>
</dbReference>
<feature type="compositionally biased region" description="Low complexity" evidence="2">
    <location>
        <begin position="1508"/>
        <end position="1519"/>
    </location>
</feature>
<dbReference type="Proteomes" id="UP001583280">
    <property type="component" value="Unassembled WGS sequence"/>
</dbReference>
<dbReference type="Pfam" id="PF20399">
    <property type="entry name" value="PH_20"/>
    <property type="match status" value="1"/>
</dbReference>
<feature type="compositionally biased region" description="Low complexity" evidence="2">
    <location>
        <begin position="1381"/>
        <end position="1394"/>
    </location>
</feature>
<evidence type="ECO:0000256" key="2">
    <source>
        <dbReference type="SAM" id="MobiDB-lite"/>
    </source>
</evidence>
<feature type="compositionally biased region" description="Low complexity" evidence="2">
    <location>
        <begin position="682"/>
        <end position="695"/>
    </location>
</feature>
<feature type="region of interest" description="Disordered" evidence="2">
    <location>
        <begin position="1942"/>
        <end position="1989"/>
    </location>
</feature>
<feature type="compositionally biased region" description="Polar residues" evidence="2">
    <location>
        <begin position="1875"/>
        <end position="1884"/>
    </location>
</feature>
<dbReference type="InterPro" id="IPR046869">
    <property type="entry name" value="SLM1/RGC1-like_PH"/>
</dbReference>
<dbReference type="PANTHER" id="PTHR31941:SF16">
    <property type="entry name" value="PHOSPHATIDYLINOSITOL 4,5-BISPHOSPHATE-BINDING PROTEIN SLM1-RELATED"/>
    <property type="match status" value="1"/>
</dbReference>
<feature type="region of interest" description="Disordered" evidence="2">
    <location>
        <begin position="2014"/>
        <end position="2086"/>
    </location>
</feature>
<evidence type="ECO:0000259" key="3">
    <source>
        <dbReference type="PROSITE" id="PS50003"/>
    </source>
</evidence>
<proteinExistence type="predicted"/>
<feature type="compositionally biased region" description="Polar residues" evidence="2">
    <location>
        <begin position="589"/>
        <end position="621"/>
    </location>
</feature>
<feature type="compositionally biased region" description="Low complexity" evidence="2">
    <location>
        <begin position="2109"/>
        <end position="2119"/>
    </location>
</feature>
<dbReference type="PROSITE" id="PS50003">
    <property type="entry name" value="PH_DOMAIN"/>
    <property type="match status" value="1"/>
</dbReference>
<feature type="compositionally biased region" description="Polar residues" evidence="2">
    <location>
        <begin position="1609"/>
        <end position="1648"/>
    </location>
</feature>
<feature type="compositionally biased region" description="Low complexity" evidence="2">
    <location>
        <begin position="1752"/>
        <end position="1763"/>
    </location>
</feature>
<keyword evidence="1" id="KW-0597">Phosphoprotein</keyword>
<evidence type="ECO:0000256" key="1">
    <source>
        <dbReference type="ARBA" id="ARBA00022553"/>
    </source>
</evidence>
<gene>
    <name evidence="4" type="primary">SLM2</name>
    <name evidence="4" type="ORF">Cpir12675_005592</name>
</gene>